<keyword evidence="3" id="KW-1185">Reference proteome</keyword>
<accession>A0AAW1R2N0</accession>
<proteinExistence type="predicted"/>
<dbReference type="InterPro" id="IPR006926">
    <property type="entry name" value="Vps16_N"/>
</dbReference>
<evidence type="ECO:0000313" key="2">
    <source>
        <dbReference type="EMBL" id="KAK9827768.1"/>
    </source>
</evidence>
<evidence type="ECO:0000259" key="1">
    <source>
        <dbReference type="Pfam" id="PF04841"/>
    </source>
</evidence>
<dbReference type="Proteomes" id="UP001438707">
    <property type="component" value="Unassembled WGS sequence"/>
</dbReference>
<evidence type="ECO:0000313" key="3">
    <source>
        <dbReference type="Proteomes" id="UP001438707"/>
    </source>
</evidence>
<dbReference type="GO" id="GO:0005737">
    <property type="term" value="C:cytoplasm"/>
    <property type="evidence" value="ECO:0007669"/>
    <property type="project" value="InterPro"/>
</dbReference>
<dbReference type="GO" id="GO:0006886">
    <property type="term" value="P:intracellular protein transport"/>
    <property type="evidence" value="ECO:0007669"/>
    <property type="project" value="InterPro"/>
</dbReference>
<organism evidence="2 3">
    <name type="scientific">Apatococcus lobatus</name>
    <dbReference type="NCBI Taxonomy" id="904363"/>
    <lineage>
        <taxon>Eukaryota</taxon>
        <taxon>Viridiplantae</taxon>
        <taxon>Chlorophyta</taxon>
        <taxon>core chlorophytes</taxon>
        <taxon>Trebouxiophyceae</taxon>
        <taxon>Chlorellales</taxon>
        <taxon>Chlorellaceae</taxon>
        <taxon>Apatococcus</taxon>
    </lineage>
</organism>
<feature type="domain" description="Vps16 N-terminal" evidence="1">
    <location>
        <begin position="2"/>
        <end position="55"/>
    </location>
</feature>
<reference evidence="2 3" key="1">
    <citation type="journal article" date="2024" name="Nat. Commun.">
        <title>Phylogenomics reveals the evolutionary origins of lichenization in chlorophyte algae.</title>
        <authorList>
            <person name="Puginier C."/>
            <person name="Libourel C."/>
            <person name="Otte J."/>
            <person name="Skaloud P."/>
            <person name="Haon M."/>
            <person name="Grisel S."/>
            <person name="Petersen M."/>
            <person name="Berrin J.G."/>
            <person name="Delaux P.M."/>
            <person name="Dal Grande F."/>
            <person name="Keller J."/>
        </authorList>
    </citation>
    <scope>NUCLEOTIDE SEQUENCE [LARGE SCALE GENOMIC DNA]</scope>
    <source>
        <strain evidence="2 3">SAG 2145</strain>
    </source>
</reference>
<protein>
    <recommendedName>
        <fullName evidence="1">Vps16 N-terminal domain-containing protein</fullName>
    </recommendedName>
</protein>
<sequence length="93" mass="9937">MVQKTSHELLCRVPDPLADMFHPGSTTPGALLFDAGCLFKRIEARADLVLVDMSTSLQARKFPTALAGLADGYCLEAAHQQGSFGTPGPYDIS</sequence>
<dbReference type="Pfam" id="PF04841">
    <property type="entry name" value="Vps16_N"/>
    <property type="match status" value="1"/>
</dbReference>
<comment type="caution">
    <text evidence="2">The sequence shown here is derived from an EMBL/GenBank/DDBJ whole genome shotgun (WGS) entry which is preliminary data.</text>
</comment>
<name>A0AAW1R2N0_9CHLO</name>
<dbReference type="AlphaFoldDB" id="A0AAW1R2N0"/>
<gene>
    <name evidence="2" type="ORF">WJX74_001688</name>
</gene>
<dbReference type="EMBL" id="JALJOS010000017">
    <property type="protein sequence ID" value="KAK9827768.1"/>
    <property type="molecule type" value="Genomic_DNA"/>
</dbReference>